<proteinExistence type="predicted"/>
<comment type="caution">
    <text evidence="1">The sequence shown here is derived from an EMBL/GenBank/DDBJ whole genome shotgun (WGS) entry which is preliminary data.</text>
</comment>
<gene>
    <name evidence="1" type="ORF">K7X08_006126</name>
</gene>
<evidence type="ECO:0000313" key="1">
    <source>
        <dbReference type="EMBL" id="KAJ8543603.1"/>
    </source>
</evidence>
<dbReference type="EMBL" id="JAJAGQ010000014">
    <property type="protein sequence ID" value="KAJ8543603.1"/>
    <property type="molecule type" value="Genomic_DNA"/>
</dbReference>
<organism evidence="1 2">
    <name type="scientific">Anisodus acutangulus</name>
    <dbReference type="NCBI Taxonomy" id="402998"/>
    <lineage>
        <taxon>Eukaryota</taxon>
        <taxon>Viridiplantae</taxon>
        <taxon>Streptophyta</taxon>
        <taxon>Embryophyta</taxon>
        <taxon>Tracheophyta</taxon>
        <taxon>Spermatophyta</taxon>
        <taxon>Magnoliopsida</taxon>
        <taxon>eudicotyledons</taxon>
        <taxon>Gunneridae</taxon>
        <taxon>Pentapetalae</taxon>
        <taxon>asterids</taxon>
        <taxon>lamiids</taxon>
        <taxon>Solanales</taxon>
        <taxon>Solanaceae</taxon>
        <taxon>Solanoideae</taxon>
        <taxon>Hyoscyameae</taxon>
        <taxon>Anisodus</taxon>
    </lineage>
</organism>
<protein>
    <recommendedName>
        <fullName evidence="3">Nudix hydrolase domain-containing protein</fullName>
    </recommendedName>
</protein>
<evidence type="ECO:0000313" key="2">
    <source>
        <dbReference type="Proteomes" id="UP001152561"/>
    </source>
</evidence>
<dbReference type="PANTHER" id="PTHR36395:SF1">
    <property type="entry name" value="RING-H2 ZINC FINGER PROTEIN"/>
    <property type="match status" value="1"/>
</dbReference>
<dbReference type="AlphaFoldDB" id="A0A9Q1R5L8"/>
<reference evidence="2" key="1">
    <citation type="journal article" date="2023" name="Proc. Natl. Acad. Sci. U.S.A.">
        <title>Genomic and structural basis for evolution of tropane alkaloid biosynthesis.</title>
        <authorList>
            <person name="Wanga Y.-J."/>
            <person name="Taina T."/>
            <person name="Yua J.-Y."/>
            <person name="Lia J."/>
            <person name="Xua B."/>
            <person name="Chenc J."/>
            <person name="D'Auriad J.C."/>
            <person name="Huanga J.-P."/>
            <person name="Huanga S.-X."/>
        </authorList>
    </citation>
    <scope>NUCLEOTIDE SEQUENCE [LARGE SCALE GENOMIC DNA]</scope>
    <source>
        <strain evidence="2">cv. KIB-2019</strain>
    </source>
</reference>
<dbReference type="PANTHER" id="PTHR36395">
    <property type="entry name" value="RING-H2 ZINC FINGER PROTEIN"/>
    <property type="match status" value="1"/>
</dbReference>
<dbReference type="OrthoDB" id="433924at2759"/>
<dbReference type="SUPFAM" id="SSF55811">
    <property type="entry name" value="Nudix"/>
    <property type="match status" value="1"/>
</dbReference>
<sequence length="93" mass="10387">MKPGETVEDAVFRVVREELGSVLRENGTVKILPKVEDRVLASYPGLPACYVLHTVDGFPDEEFCMEETDEYGDSSGSNMVKDGAVSCKKHYWK</sequence>
<evidence type="ECO:0008006" key="3">
    <source>
        <dbReference type="Google" id="ProtNLM"/>
    </source>
</evidence>
<dbReference type="InterPro" id="IPR015797">
    <property type="entry name" value="NUDIX_hydrolase-like_dom_sf"/>
</dbReference>
<dbReference type="Proteomes" id="UP001152561">
    <property type="component" value="Unassembled WGS sequence"/>
</dbReference>
<accession>A0A9Q1R5L8</accession>
<keyword evidence="2" id="KW-1185">Reference proteome</keyword>
<name>A0A9Q1R5L8_9SOLA</name>